<dbReference type="Pfam" id="PF21999">
    <property type="entry name" value="IMS_HHH_1"/>
    <property type="match status" value="1"/>
</dbReference>
<sequence length="395" mass="44055">MLRQIIHVDMDAFFASVEQRDHPEFAGKPVVVGGKPETRGVVAAASYEARKFGVRSAMAMALAVKKCPDLIIVPPRHHEYERVSRSIMEIFYQFTPLVEQISIDEAFLDVTGSLGLFQTAENIGRTIQQKIWQVHALTASVGIGPNKFVAKLASDFHKPQGFTMVHPDQVASFLDPLIVHTIWGIGEKTALTLNKLGIKTVGDAKSLSLTRLEALFGKQGKQIFYLCRGIDERPVVPEHEAKSLGKEITFSQDIIDVSYLFSIAGKLADQVGLRLRKGSKQCRTVTLKLRYCDWETISRSHTCTDPTNLTKTIYQNISLLIKKELPLKKPVRLLGVSVSNLCSENVQQQSLFGAQDVREAELTKVTDHLKEKYGEMAVVPGSVLYGKKTNFRKMD</sequence>
<keyword evidence="9 16" id="KW-0479">Metal-binding</keyword>
<dbReference type="InterPro" id="IPR043502">
    <property type="entry name" value="DNA/RNA_pol_sf"/>
</dbReference>
<keyword evidence="12 16" id="KW-0239">DNA-directed DNA polymerase</keyword>
<dbReference type="InterPro" id="IPR050116">
    <property type="entry name" value="DNA_polymerase-Y"/>
</dbReference>
<dbReference type="Gene3D" id="3.30.1490.100">
    <property type="entry name" value="DNA polymerase, Y-family, little finger domain"/>
    <property type="match status" value="1"/>
</dbReference>
<keyword evidence="4 16" id="KW-0515">Mutator protein</keyword>
<evidence type="ECO:0000256" key="15">
    <source>
        <dbReference type="ARBA" id="ARBA00049244"/>
    </source>
</evidence>
<name>A0A3G1KN42_FORW1</name>
<keyword evidence="11 16" id="KW-0460">Magnesium</keyword>
<dbReference type="GO" id="GO:0009432">
    <property type="term" value="P:SOS response"/>
    <property type="evidence" value="ECO:0007669"/>
    <property type="project" value="TreeGrafter"/>
</dbReference>
<dbReference type="SUPFAM" id="SSF56672">
    <property type="entry name" value="DNA/RNA polymerases"/>
    <property type="match status" value="1"/>
</dbReference>
<dbReference type="InterPro" id="IPR036775">
    <property type="entry name" value="DNA_pol_Y-fam_lit_finger_sf"/>
</dbReference>
<dbReference type="AlphaFoldDB" id="A0A3G1KN42"/>
<evidence type="ECO:0000256" key="10">
    <source>
        <dbReference type="ARBA" id="ARBA00022763"/>
    </source>
</evidence>
<keyword evidence="8 16" id="KW-0235">DNA replication</keyword>
<dbReference type="GO" id="GO:0005829">
    <property type="term" value="C:cytosol"/>
    <property type="evidence" value="ECO:0007669"/>
    <property type="project" value="TreeGrafter"/>
</dbReference>
<evidence type="ECO:0000259" key="17">
    <source>
        <dbReference type="PROSITE" id="PS50173"/>
    </source>
</evidence>
<dbReference type="PANTHER" id="PTHR11076:SF33">
    <property type="entry name" value="DNA POLYMERASE KAPPA"/>
    <property type="match status" value="1"/>
</dbReference>
<keyword evidence="5 16" id="KW-0963">Cytoplasm</keyword>
<evidence type="ECO:0000256" key="16">
    <source>
        <dbReference type="HAMAP-Rule" id="MF_01113"/>
    </source>
</evidence>
<reference evidence="18 19" key="1">
    <citation type="submission" date="2016-10" db="EMBL/GenBank/DDBJ databases">
        <title>Complete Genome Sequence of Peptococcaceae strain DCMF.</title>
        <authorList>
            <person name="Edwards R.J."/>
            <person name="Holland S.I."/>
            <person name="Deshpande N.P."/>
            <person name="Wong Y.K."/>
            <person name="Ertan H."/>
            <person name="Manefield M."/>
            <person name="Russell T.L."/>
            <person name="Lee M.J."/>
        </authorList>
    </citation>
    <scope>NUCLEOTIDE SEQUENCE [LARGE SCALE GENOMIC DNA]</scope>
    <source>
        <strain evidence="18 19">DCMF</strain>
    </source>
</reference>
<dbReference type="InterPro" id="IPR017961">
    <property type="entry name" value="DNA_pol_Y-fam_little_finger"/>
</dbReference>
<dbReference type="HAMAP" id="MF_01113">
    <property type="entry name" value="DNApol_IV"/>
    <property type="match status" value="1"/>
</dbReference>
<evidence type="ECO:0000256" key="11">
    <source>
        <dbReference type="ARBA" id="ARBA00022842"/>
    </source>
</evidence>
<dbReference type="Gene3D" id="3.40.1170.60">
    <property type="match status" value="1"/>
</dbReference>
<comment type="catalytic activity">
    <reaction evidence="15 16">
        <text>DNA(n) + a 2'-deoxyribonucleoside 5'-triphosphate = DNA(n+1) + diphosphate</text>
        <dbReference type="Rhea" id="RHEA:22508"/>
        <dbReference type="Rhea" id="RHEA-COMP:17339"/>
        <dbReference type="Rhea" id="RHEA-COMP:17340"/>
        <dbReference type="ChEBI" id="CHEBI:33019"/>
        <dbReference type="ChEBI" id="CHEBI:61560"/>
        <dbReference type="ChEBI" id="CHEBI:173112"/>
        <dbReference type="EC" id="2.7.7.7"/>
    </reaction>
</comment>
<feature type="binding site" evidence="16">
    <location>
        <position position="9"/>
    </location>
    <ligand>
        <name>Mg(2+)</name>
        <dbReference type="ChEBI" id="CHEBI:18420"/>
    </ligand>
</feature>
<feature type="active site" evidence="16">
    <location>
        <position position="105"/>
    </location>
</feature>
<dbReference type="NCBIfam" id="NF002677">
    <property type="entry name" value="PRK02406.1"/>
    <property type="match status" value="1"/>
</dbReference>
<dbReference type="InterPro" id="IPR043128">
    <property type="entry name" value="Rev_trsase/Diguanyl_cyclase"/>
</dbReference>
<dbReference type="InterPro" id="IPR001126">
    <property type="entry name" value="UmuC"/>
</dbReference>
<dbReference type="Pfam" id="PF11799">
    <property type="entry name" value="IMS_C"/>
    <property type="match status" value="1"/>
</dbReference>
<comment type="similarity">
    <text evidence="2 16">Belongs to the DNA polymerase type-Y family.</text>
</comment>
<dbReference type="CDD" id="cd03586">
    <property type="entry name" value="PolY_Pol_IV_kappa"/>
    <property type="match status" value="1"/>
</dbReference>
<evidence type="ECO:0000256" key="4">
    <source>
        <dbReference type="ARBA" id="ARBA00022457"/>
    </source>
</evidence>
<evidence type="ECO:0000313" key="19">
    <source>
        <dbReference type="Proteomes" id="UP000323521"/>
    </source>
</evidence>
<keyword evidence="13 16" id="KW-0238">DNA-binding</keyword>
<dbReference type="NCBIfam" id="NF010731">
    <property type="entry name" value="PRK14133.1"/>
    <property type="match status" value="1"/>
</dbReference>
<gene>
    <name evidence="16" type="primary">dinB</name>
    <name evidence="18" type="ORF">DCMF_02845</name>
</gene>
<accession>A0A3G1KN42</accession>
<dbReference type="GO" id="GO:0003684">
    <property type="term" value="F:damaged DNA binding"/>
    <property type="evidence" value="ECO:0007669"/>
    <property type="project" value="InterPro"/>
</dbReference>
<dbReference type="OrthoDB" id="9808813at2"/>
<feature type="site" description="Substrate discrimination" evidence="16">
    <location>
        <position position="14"/>
    </location>
</feature>
<dbReference type="PANTHER" id="PTHR11076">
    <property type="entry name" value="DNA REPAIR POLYMERASE UMUC / TRANSFERASE FAMILY MEMBER"/>
    <property type="match status" value="1"/>
</dbReference>
<evidence type="ECO:0000256" key="3">
    <source>
        <dbReference type="ARBA" id="ARBA00011245"/>
    </source>
</evidence>
<dbReference type="FunFam" id="3.40.1170.60:FF:000001">
    <property type="entry name" value="DNA polymerase IV"/>
    <property type="match status" value="1"/>
</dbReference>
<comment type="subcellular location">
    <subcellularLocation>
        <location evidence="1 16">Cytoplasm</location>
    </subcellularLocation>
</comment>
<dbReference type="Gene3D" id="3.30.70.270">
    <property type="match status" value="1"/>
</dbReference>
<comment type="subunit">
    <text evidence="3 16">Monomer.</text>
</comment>
<evidence type="ECO:0000256" key="5">
    <source>
        <dbReference type="ARBA" id="ARBA00022490"/>
    </source>
</evidence>
<dbReference type="Pfam" id="PF00817">
    <property type="entry name" value="IMS"/>
    <property type="match status" value="1"/>
</dbReference>
<dbReference type="GO" id="GO:0042276">
    <property type="term" value="P:error-prone translesion synthesis"/>
    <property type="evidence" value="ECO:0007669"/>
    <property type="project" value="TreeGrafter"/>
</dbReference>
<evidence type="ECO:0000313" key="18">
    <source>
        <dbReference type="EMBL" id="ATW23877.1"/>
    </source>
</evidence>
<feature type="binding site" evidence="16">
    <location>
        <position position="104"/>
    </location>
    <ligand>
        <name>Mg(2+)</name>
        <dbReference type="ChEBI" id="CHEBI:18420"/>
    </ligand>
</feature>
<dbReference type="PROSITE" id="PS50173">
    <property type="entry name" value="UMUC"/>
    <property type="match status" value="1"/>
</dbReference>
<dbReference type="InterPro" id="IPR022880">
    <property type="entry name" value="DNApol_IV"/>
</dbReference>
<dbReference type="Proteomes" id="UP000323521">
    <property type="component" value="Chromosome"/>
</dbReference>
<dbReference type="EMBL" id="CP017634">
    <property type="protein sequence ID" value="ATW23877.1"/>
    <property type="molecule type" value="Genomic_DNA"/>
</dbReference>
<evidence type="ECO:0000256" key="14">
    <source>
        <dbReference type="ARBA" id="ARBA00023204"/>
    </source>
</evidence>
<dbReference type="GO" id="GO:0006281">
    <property type="term" value="P:DNA repair"/>
    <property type="evidence" value="ECO:0007669"/>
    <property type="project" value="UniProtKB-UniRule"/>
</dbReference>
<keyword evidence="10 16" id="KW-0227">DNA damage</keyword>
<dbReference type="FunFam" id="3.30.1490.100:FF:000004">
    <property type="entry name" value="DNA polymerase IV"/>
    <property type="match status" value="1"/>
</dbReference>
<keyword evidence="14 16" id="KW-0234">DNA repair</keyword>
<organism evidence="18 19">
    <name type="scientific">Formimonas warabiya</name>
    <dbReference type="NCBI Taxonomy" id="1761012"/>
    <lineage>
        <taxon>Bacteria</taxon>
        <taxon>Bacillati</taxon>
        <taxon>Bacillota</taxon>
        <taxon>Clostridia</taxon>
        <taxon>Eubacteriales</taxon>
        <taxon>Peptococcaceae</taxon>
        <taxon>Candidatus Formimonas</taxon>
    </lineage>
</organism>
<dbReference type="SUPFAM" id="SSF100879">
    <property type="entry name" value="Lesion bypass DNA polymerase (Y-family), little finger domain"/>
    <property type="match status" value="1"/>
</dbReference>
<evidence type="ECO:0000256" key="1">
    <source>
        <dbReference type="ARBA" id="ARBA00004496"/>
    </source>
</evidence>
<protein>
    <recommendedName>
        <fullName evidence="16">DNA polymerase IV</fullName>
        <shortName evidence="16">Pol IV</shortName>
        <ecNumber evidence="16">2.7.7.7</ecNumber>
    </recommendedName>
</protein>
<evidence type="ECO:0000256" key="8">
    <source>
        <dbReference type="ARBA" id="ARBA00022705"/>
    </source>
</evidence>
<comment type="cofactor">
    <cofactor evidence="16">
        <name>Mg(2+)</name>
        <dbReference type="ChEBI" id="CHEBI:18420"/>
    </cofactor>
    <text evidence="16">Binds 2 magnesium ions per subunit.</text>
</comment>
<keyword evidence="19" id="KW-1185">Reference proteome</keyword>
<evidence type="ECO:0000256" key="7">
    <source>
        <dbReference type="ARBA" id="ARBA00022695"/>
    </source>
</evidence>
<dbReference type="EC" id="2.7.7.7" evidence="16"/>
<evidence type="ECO:0000256" key="2">
    <source>
        <dbReference type="ARBA" id="ARBA00010945"/>
    </source>
</evidence>
<feature type="domain" description="UmuC" evidence="17">
    <location>
        <begin position="5"/>
        <end position="186"/>
    </location>
</feature>
<dbReference type="GO" id="GO:0000287">
    <property type="term" value="F:magnesium ion binding"/>
    <property type="evidence" value="ECO:0007669"/>
    <property type="project" value="UniProtKB-UniRule"/>
</dbReference>
<dbReference type="RefSeq" id="WP_148133045.1">
    <property type="nucleotide sequence ID" value="NZ_CP017634.1"/>
</dbReference>
<evidence type="ECO:0000256" key="9">
    <source>
        <dbReference type="ARBA" id="ARBA00022723"/>
    </source>
</evidence>
<evidence type="ECO:0000256" key="12">
    <source>
        <dbReference type="ARBA" id="ARBA00022932"/>
    </source>
</evidence>
<dbReference type="KEGG" id="fwa:DCMF_02845"/>
<evidence type="ECO:0000256" key="6">
    <source>
        <dbReference type="ARBA" id="ARBA00022679"/>
    </source>
</evidence>
<dbReference type="GO" id="GO:0003887">
    <property type="term" value="F:DNA-directed DNA polymerase activity"/>
    <property type="evidence" value="ECO:0007669"/>
    <property type="project" value="UniProtKB-UniRule"/>
</dbReference>
<proteinExistence type="inferred from homology"/>
<keyword evidence="6 16" id="KW-0808">Transferase</keyword>
<comment type="function">
    <text evidence="16">Poorly processive, error-prone DNA polymerase involved in untargeted mutagenesis. Copies undamaged DNA at stalled replication forks, which arise in vivo from mismatched or misaligned primer ends. These misaligned primers can be extended by PolIV. Exhibits no 3'-5' exonuclease (proofreading) activity. May be involved in translesional synthesis, in conjunction with the beta clamp from PolIII.</text>
</comment>
<dbReference type="Gene3D" id="1.10.150.20">
    <property type="entry name" value="5' to 3' exonuclease, C-terminal subdomain"/>
    <property type="match status" value="1"/>
</dbReference>
<dbReference type="InterPro" id="IPR053848">
    <property type="entry name" value="IMS_HHH_1"/>
</dbReference>
<keyword evidence="7 16" id="KW-0548">Nucleotidyltransferase</keyword>
<dbReference type="GO" id="GO:0006261">
    <property type="term" value="P:DNA-templated DNA replication"/>
    <property type="evidence" value="ECO:0007669"/>
    <property type="project" value="UniProtKB-UniRule"/>
</dbReference>
<evidence type="ECO:0000256" key="13">
    <source>
        <dbReference type="ARBA" id="ARBA00023125"/>
    </source>
</evidence>